<accession>A0ACB7WEW3</accession>
<proteinExistence type="predicted"/>
<dbReference type="Proteomes" id="UP000827976">
    <property type="component" value="Chromosome 4"/>
</dbReference>
<protein>
    <submittedName>
        <fullName evidence="1">Zinc finger NHR/GATA-type protein</fullName>
    </submittedName>
</protein>
<evidence type="ECO:0000313" key="1">
    <source>
        <dbReference type="EMBL" id="KAH7686507.1"/>
    </source>
</evidence>
<comment type="caution">
    <text evidence="1">The sequence shown here is derived from an EMBL/GenBank/DDBJ whole genome shotgun (WGS) entry which is preliminary data.</text>
</comment>
<evidence type="ECO:0000313" key="2">
    <source>
        <dbReference type="Proteomes" id="UP000827976"/>
    </source>
</evidence>
<name>A0ACB7WEW3_DIOAL</name>
<organism evidence="1 2">
    <name type="scientific">Dioscorea alata</name>
    <name type="common">Purple yam</name>
    <dbReference type="NCBI Taxonomy" id="55571"/>
    <lineage>
        <taxon>Eukaryota</taxon>
        <taxon>Viridiplantae</taxon>
        <taxon>Streptophyta</taxon>
        <taxon>Embryophyta</taxon>
        <taxon>Tracheophyta</taxon>
        <taxon>Spermatophyta</taxon>
        <taxon>Magnoliopsida</taxon>
        <taxon>Liliopsida</taxon>
        <taxon>Dioscoreales</taxon>
        <taxon>Dioscoreaceae</taxon>
        <taxon>Dioscorea</taxon>
    </lineage>
</organism>
<dbReference type="EMBL" id="CM037014">
    <property type="protein sequence ID" value="KAH7686507.1"/>
    <property type="molecule type" value="Genomic_DNA"/>
</dbReference>
<keyword evidence="2" id="KW-1185">Reference proteome</keyword>
<gene>
    <name evidence="1" type="ORF">IHE45_04G109900</name>
</gene>
<sequence length="180" mass="20367">MQTKKYISLCNNSGFSAIFEFYSSEEVEQVQKLMISESSIQHGHDHEHTKWMSSKMRLMKKMMNSNQSTSTSKPRRNNSVPESGDVIRVCSDCQTTKTPLWRSGPQGPKSLCNACGIRQRKARKLQSMPMSSDRGHTVPFKKRFKITTTESSAFHPRLLPQDEKDAAILLMALSCGLLHS</sequence>
<reference evidence="2" key="1">
    <citation type="journal article" date="2022" name="Nat. Commun.">
        <title>Chromosome evolution and the genetic basis of agronomically important traits in greater yam.</title>
        <authorList>
            <person name="Bredeson J.V."/>
            <person name="Lyons J.B."/>
            <person name="Oniyinde I.O."/>
            <person name="Okereke N.R."/>
            <person name="Kolade O."/>
            <person name="Nnabue I."/>
            <person name="Nwadili C.O."/>
            <person name="Hribova E."/>
            <person name="Parker M."/>
            <person name="Nwogha J."/>
            <person name="Shu S."/>
            <person name="Carlson J."/>
            <person name="Kariba R."/>
            <person name="Muthemba S."/>
            <person name="Knop K."/>
            <person name="Barton G.J."/>
            <person name="Sherwood A.V."/>
            <person name="Lopez-Montes A."/>
            <person name="Asiedu R."/>
            <person name="Jamnadass R."/>
            <person name="Muchugi A."/>
            <person name="Goodstein D."/>
            <person name="Egesi C.N."/>
            <person name="Featherston J."/>
            <person name="Asfaw A."/>
            <person name="Simpson G.G."/>
            <person name="Dolezel J."/>
            <person name="Hendre P.S."/>
            <person name="Van Deynze A."/>
            <person name="Kumar P.L."/>
            <person name="Obidiegwu J.E."/>
            <person name="Bhattacharjee R."/>
            <person name="Rokhsar D.S."/>
        </authorList>
    </citation>
    <scope>NUCLEOTIDE SEQUENCE [LARGE SCALE GENOMIC DNA]</scope>
    <source>
        <strain evidence="2">cv. TDa95/00328</strain>
    </source>
</reference>